<proteinExistence type="predicted"/>
<reference evidence="4" key="1">
    <citation type="submission" date="2023-03" db="EMBL/GenBank/DDBJ databases">
        <title>Massive genome expansion in bonnet fungi (Mycena s.s.) driven by repeated elements and novel gene families across ecological guilds.</title>
        <authorList>
            <consortium name="Lawrence Berkeley National Laboratory"/>
            <person name="Harder C.B."/>
            <person name="Miyauchi S."/>
            <person name="Viragh M."/>
            <person name="Kuo A."/>
            <person name="Thoen E."/>
            <person name="Andreopoulos B."/>
            <person name="Lu D."/>
            <person name="Skrede I."/>
            <person name="Drula E."/>
            <person name="Henrissat B."/>
            <person name="Morin E."/>
            <person name="Kohler A."/>
            <person name="Barry K."/>
            <person name="LaButti K."/>
            <person name="Morin E."/>
            <person name="Salamov A."/>
            <person name="Lipzen A."/>
            <person name="Mereny Z."/>
            <person name="Hegedus B."/>
            <person name="Baldrian P."/>
            <person name="Stursova M."/>
            <person name="Weitz H."/>
            <person name="Taylor A."/>
            <person name="Grigoriev I.V."/>
            <person name="Nagy L.G."/>
            <person name="Martin F."/>
            <person name="Kauserud H."/>
        </authorList>
    </citation>
    <scope>NUCLEOTIDE SEQUENCE</scope>
    <source>
        <strain evidence="4">CBHHK182m</strain>
    </source>
</reference>
<dbReference type="EMBL" id="JARKIB010000294">
    <property type="protein sequence ID" value="KAJ7716300.1"/>
    <property type="molecule type" value="Genomic_DNA"/>
</dbReference>
<keyword evidence="5" id="KW-1185">Reference proteome</keyword>
<feature type="compositionally biased region" description="Acidic residues" evidence="2">
    <location>
        <begin position="391"/>
        <end position="408"/>
    </location>
</feature>
<evidence type="ECO:0000256" key="1">
    <source>
        <dbReference type="SAM" id="Coils"/>
    </source>
</evidence>
<organism evidence="4 5">
    <name type="scientific">Mycena metata</name>
    <dbReference type="NCBI Taxonomy" id="1033252"/>
    <lineage>
        <taxon>Eukaryota</taxon>
        <taxon>Fungi</taxon>
        <taxon>Dikarya</taxon>
        <taxon>Basidiomycota</taxon>
        <taxon>Agaricomycotina</taxon>
        <taxon>Agaricomycetes</taxon>
        <taxon>Agaricomycetidae</taxon>
        <taxon>Agaricales</taxon>
        <taxon>Marasmiineae</taxon>
        <taxon>Mycenaceae</taxon>
        <taxon>Mycena</taxon>
    </lineage>
</organism>
<protein>
    <recommendedName>
        <fullName evidence="3">F-box domain-containing protein</fullName>
    </recommendedName>
</protein>
<feature type="coiled-coil region" evidence="1">
    <location>
        <begin position="20"/>
        <end position="54"/>
    </location>
</feature>
<feature type="region of interest" description="Disordered" evidence="2">
    <location>
        <begin position="391"/>
        <end position="427"/>
    </location>
</feature>
<name>A0AAD7HB36_9AGAR</name>
<dbReference type="Gene3D" id="1.20.1280.50">
    <property type="match status" value="1"/>
</dbReference>
<dbReference type="Pfam" id="PF12937">
    <property type="entry name" value="F-box-like"/>
    <property type="match status" value="1"/>
</dbReference>
<dbReference type="InterPro" id="IPR036047">
    <property type="entry name" value="F-box-like_dom_sf"/>
</dbReference>
<dbReference type="InterPro" id="IPR001810">
    <property type="entry name" value="F-box_dom"/>
</dbReference>
<gene>
    <name evidence="4" type="ORF">B0H16DRAFT_1801660</name>
</gene>
<dbReference type="SUPFAM" id="SSF81383">
    <property type="entry name" value="F-box domain"/>
    <property type="match status" value="1"/>
</dbReference>
<sequence length="427" mass="47890">MAEPRNQRTARERAADRARIVDIAAQITDLECSLQALRAEKKLLEAEQETLQDRLDAYTYPVLTLPPEVMSEIFVHFLPVYPERAPQKGLLSPITLGQICRLWRQIAFSTPSLWRTFKLSYAPGARCNATKLTTPTPKLLSNAPALVGSPSRWSMHTHRTRWEHLKLFVSVRNLPVIIGPFPLLRTLTTTVWVDGLHDETYRPATFHSAPLLRRVAIDNYKDIFLSMLPWSQLTVLVIKSIDINPCVHVLALAPNLVYCDLTCFRLGEGETPRQVTLARLKHLKLRGPDQLWDHTPILNPLGVLALPALQRLHIDEASLLPGPIAALQSLLSLWGSSPRDIGIGFPSQPFAMYPAALPKIVFSYTRHRSLAIRFLEWQPTTLVGLEAANIDEEGDWDETPLIESEESTSDSGRELDAQEGGTDSDSE</sequence>
<keyword evidence="1" id="KW-0175">Coiled coil</keyword>
<accession>A0AAD7HB36</accession>
<feature type="domain" description="F-box" evidence="3">
    <location>
        <begin position="63"/>
        <end position="118"/>
    </location>
</feature>
<evidence type="ECO:0000313" key="4">
    <source>
        <dbReference type="EMBL" id="KAJ7716300.1"/>
    </source>
</evidence>
<evidence type="ECO:0000313" key="5">
    <source>
        <dbReference type="Proteomes" id="UP001215598"/>
    </source>
</evidence>
<dbReference type="Proteomes" id="UP001215598">
    <property type="component" value="Unassembled WGS sequence"/>
</dbReference>
<evidence type="ECO:0000259" key="3">
    <source>
        <dbReference type="Pfam" id="PF12937"/>
    </source>
</evidence>
<comment type="caution">
    <text evidence="4">The sequence shown here is derived from an EMBL/GenBank/DDBJ whole genome shotgun (WGS) entry which is preliminary data.</text>
</comment>
<dbReference type="SUPFAM" id="SSF52058">
    <property type="entry name" value="L domain-like"/>
    <property type="match status" value="1"/>
</dbReference>
<dbReference type="AlphaFoldDB" id="A0AAD7HB36"/>
<evidence type="ECO:0000256" key="2">
    <source>
        <dbReference type="SAM" id="MobiDB-lite"/>
    </source>
</evidence>